<organism evidence="2 3">
    <name type="scientific">Corallococcus macrosporus</name>
    <dbReference type="NCBI Taxonomy" id="35"/>
    <lineage>
        <taxon>Bacteria</taxon>
        <taxon>Pseudomonadati</taxon>
        <taxon>Myxococcota</taxon>
        <taxon>Myxococcia</taxon>
        <taxon>Myxococcales</taxon>
        <taxon>Cystobacterineae</taxon>
        <taxon>Myxococcaceae</taxon>
        <taxon>Corallococcus</taxon>
    </lineage>
</organism>
<dbReference type="Proteomes" id="UP000664052">
    <property type="component" value="Unassembled WGS sequence"/>
</dbReference>
<evidence type="ECO:0000313" key="2">
    <source>
        <dbReference type="EMBL" id="MBN8230062.1"/>
    </source>
</evidence>
<dbReference type="RefSeq" id="WP_207053594.1">
    <property type="nucleotide sequence ID" value="NZ_JAFIMU010000007.1"/>
</dbReference>
<evidence type="ECO:0000313" key="3">
    <source>
        <dbReference type="Proteomes" id="UP000664052"/>
    </source>
</evidence>
<feature type="region of interest" description="Disordered" evidence="1">
    <location>
        <begin position="528"/>
        <end position="569"/>
    </location>
</feature>
<keyword evidence="3" id="KW-1185">Reference proteome</keyword>
<accession>A0ABS3DEF3</accession>
<dbReference type="EMBL" id="JAFIMU010000007">
    <property type="protein sequence ID" value="MBN8230062.1"/>
    <property type="molecule type" value="Genomic_DNA"/>
</dbReference>
<proteinExistence type="predicted"/>
<name>A0ABS3DEF3_9BACT</name>
<protein>
    <recommendedName>
        <fullName evidence="4">NAD(P)/FAD-dependent oxidoreductase</fullName>
    </recommendedName>
</protein>
<gene>
    <name evidence="2" type="ORF">JYK02_21360</name>
</gene>
<reference evidence="2 3" key="1">
    <citation type="submission" date="2021-02" db="EMBL/GenBank/DDBJ databases">
        <title>De Novo genome assembly of isolated myxobacteria.</title>
        <authorList>
            <person name="Stevens D.C."/>
        </authorList>
    </citation>
    <scope>NUCLEOTIDE SEQUENCE [LARGE SCALE GENOMIC DNA]</scope>
    <source>
        <strain evidence="2 3">ATCC 29039</strain>
    </source>
</reference>
<sequence>MPMDFDVCVVGQGPSATFYLHTYNARPDLRDHVVWTSLNPWMTHPVESERFGRGRDYSLGQSAWINSVKNQRVHSTALMRREDFYAEQSEILSQARTQRGLTFLVGWVRKLEALPTGGYQVSGVVARREGGTEERTLRVNKVLLMMGNGAERVPTAEDGIHIWPRPENNPRVFSLDAYMRMVPYGFGPNHESLEGKTVVVHGGNAAIDAVQQSFNYGMNVVWLTRGGAQVLPDTPLTLVDLLASGGRLGDANYYYTDVTGIIVMNKGGRLGVRVNSVKQPAEGAFPAQNNMAFDADFYVYALGQDARVGPTGVQKLLADSGLVSTPIQDTDFEPIADRNFVLYQPRSPTERYDGILGLRKRNPAGGYVDILGAASIAALPTTSRYIRRLKYGVYHQVGAVLDVRQIGGIRAVMKAYNAHVEMYSDARGRKTDLHLNYFAAMPDDIAAFLAARYDMTPTFANMITDFLLWVRVQPGNTNGFQSSMVSRIEQALERSEAISLEFETAAKRIQKEWETVFGVTWPSESQRHQSMTDRVFGRPARPAPRPRVSGGSQTCRIESLSKGGGFKDF</sequence>
<dbReference type="SUPFAM" id="SSF51971">
    <property type="entry name" value="Nucleotide-binding domain"/>
    <property type="match status" value="1"/>
</dbReference>
<comment type="caution">
    <text evidence="2">The sequence shown here is derived from an EMBL/GenBank/DDBJ whole genome shotgun (WGS) entry which is preliminary data.</text>
</comment>
<evidence type="ECO:0008006" key="4">
    <source>
        <dbReference type="Google" id="ProtNLM"/>
    </source>
</evidence>
<evidence type="ECO:0000256" key="1">
    <source>
        <dbReference type="SAM" id="MobiDB-lite"/>
    </source>
</evidence>